<reference evidence="1" key="2">
    <citation type="journal article" date="2008" name="Genome Biol.">
        <title>Improved genome assembly and evidence-based global gene model set for the chordate Ciona intestinalis: new insight into intron and operon populations.</title>
        <authorList>
            <person name="Satou Y."/>
            <person name="Mineta K."/>
            <person name="Ogasawara M."/>
            <person name="Sasakura Y."/>
            <person name="Shoguchi E."/>
            <person name="Ueno K."/>
            <person name="Yamada L."/>
            <person name="Matsumoto J."/>
            <person name="Wasserscheid J."/>
            <person name="Dewar K."/>
            <person name="Wiley G.B."/>
            <person name="Macmil S.L."/>
            <person name="Roe B.A."/>
            <person name="Zeller R.W."/>
            <person name="Hastings K.E."/>
            <person name="Lemaire P."/>
            <person name="Lindquist E."/>
            <person name="Endo T."/>
            <person name="Hotta K."/>
            <person name="Inaba K."/>
        </authorList>
    </citation>
    <scope>NUCLEOTIDE SEQUENCE [LARGE SCALE GENOMIC DNA]</scope>
    <source>
        <strain evidence="1">wild type</strain>
    </source>
</reference>
<keyword evidence="2" id="KW-1185">Reference proteome</keyword>
<evidence type="ECO:0000313" key="2">
    <source>
        <dbReference type="Proteomes" id="UP000008144"/>
    </source>
</evidence>
<evidence type="ECO:0000313" key="1">
    <source>
        <dbReference type="Ensembl" id="ENSCINP00000035670.1"/>
    </source>
</evidence>
<accession>H2Y186</accession>
<dbReference type="Proteomes" id="UP000008144">
    <property type="component" value="Chromosome 2"/>
</dbReference>
<dbReference type="EMBL" id="EAAA01001557">
    <property type="status" value="NOT_ANNOTATED_CDS"/>
    <property type="molecule type" value="Genomic_DNA"/>
</dbReference>
<proteinExistence type="predicted"/>
<sequence length="34" mass="3751">MKFSITATSTNGTTTNNRTNLTNLSEKITNILSY</sequence>
<name>H2Y186_CIOIN</name>
<dbReference type="Ensembl" id="ENSCINT00000033696.1">
    <property type="protein sequence ID" value="ENSCINP00000035670.1"/>
    <property type="gene ID" value="ENSCING00000021814.1"/>
</dbReference>
<dbReference type="InParanoid" id="H2Y186"/>
<dbReference type="HOGENOM" id="CLU_3376910_0_0_1"/>
<protein>
    <submittedName>
        <fullName evidence="1">Uncharacterized protein</fullName>
    </submittedName>
</protein>
<reference evidence="1" key="3">
    <citation type="submission" date="2025-08" db="UniProtKB">
        <authorList>
            <consortium name="Ensembl"/>
        </authorList>
    </citation>
    <scope>IDENTIFICATION</scope>
</reference>
<reference evidence="2" key="1">
    <citation type="journal article" date="2002" name="Science">
        <title>The draft genome of Ciona intestinalis: insights into chordate and vertebrate origins.</title>
        <authorList>
            <person name="Dehal P."/>
            <person name="Satou Y."/>
            <person name="Campbell R.K."/>
            <person name="Chapman J."/>
            <person name="Degnan B."/>
            <person name="De Tomaso A."/>
            <person name="Davidson B."/>
            <person name="Di Gregorio A."/>
            <person name="Gelpke M."/>
            <person name="Goodstein D.M."/>
            <person name="Harafuji N."/>
            <person name="Hastings K.E."/>
            <person name="Ho I."/>
            <person name="Hotta K."/>
            <person name="Huang W."/>
            <person name="Kawashima T."/>
            <person name="Lemaire P."/>
            <person name="Martinez D."/>
            <person name="Meinertzhagen I.A."/>
            <person name="Necula S."/>
            <person name="Nonaka M."/>
            <person name="Putnam N."/>
            <person name="Rash S."/>
            <person name="Saiga H."/>
            <person name="Satake M."/>
            <person name="Terry A."/>
            <person name="Yamada L."/>
            <person name="Wang H.G."/>
            <person name="Awazu S."/>
            <person name="Azumi K."/>
            <person name="Boore J."/>
            <person name="Branno M."/>
            <person name="Chin-Bow S."/>
            <person name="DeSantis R."/>
            <person name="Doyle S."/>
            <person name="Francino P."/>
            <person name="Keys D.N."/>
            <person name="Haga S."/>
            <person name="Hayashi H."/>
            <person name="Hino K."/>
            <person name="Imai K.S."/>
            <person name="Inaba K."/>
            <person name="Kano S."/>
            <person name="Kobayashi K."/>
            <person name="Kobayashi M."/>
            <person name="Lee B.I."/>
            <person name="Makabe K.W."/>
            <person name="Manohar C."/>
            <person name="Matassi G."/>
            <person name="Medina M."/>
            <person name="Mochizuki Y."/>
            <person name="Mount S."/>
            <person name="Morishita T."/>
            <person name="Miura S."/>
            <person name="Nakayama A."/>
            <person name="Nishizaka S."/>
            <person name="Nomoto H."/>
            <person name="Ohta F."/>
            <person name="Oishi K."/>
            <person name="Rigoutsos I."/>
            <person name="Sano M."/>
            <person name="Sasaki A."/>
            <person name="Sasakura Y."/>
            <person name="Shoguchi E."/>
            <person name="Shin-i T."/>
            <person name="Spagnuolo A."/>
            <person name="Stainier D."/>
            <person name="Suzuki M.M."/>
            <person name="Tassy O."/>
            <person name="Takatori N."/>
            <person name="Tokuoka M."/>
            <person name="Yagi K."/>
            <person name="Yoshizaki F."/>
            <person name="Wada S."/>
            <person name="Zhang C."/>
            <person name="Hyatt P.D."/>
            <person name="Larimer F."/>
            <person name="Detter C."/>
            <person name="Doggett N."/>
            <person name="Glavina T."/>
            <person name="Hawkins T."/>
            <person name="Richardson P."/>
            <person name="Lucas S."/>
            <person name="Kohara Y."/>
            <person name="Levine M."/>
            <person name="Satoh N."/>
            <person name="Rokhsar D.S."/>
        </authorList>
    </citation>
    <scope>NUCLEOTIDE SEQUENCE [LARGE SCALE GENOMIC DNA]</scope>
</reference>
<organism evidence="1 2">
    <name type="scientific">Ciona intestinalis</name>
    <name type="common">Transparent sea squirt</name>
    <name type="synonym">Ascidia intestinalis</name>
    <dbReference type="NCBI Taxonomy" id="7719"/>
    <lineage>
        <taxon>Eukaryota</taxon>
        <taxon>Metazoa</taxon>
        <taxon>Chordata</taxon>
        <taxon>Tunicata</taxon>
        <taxon>Ascidiacea</taxon>
        <taxon>Phlebobranchia</taxon>
        <taxon>Cionidae</taxon>
        <taxon>Ciona</taxon>
    </lineage>
</organism>
<reference evidence="1" key="4">
    <citation type="submission" date="2025-09" db="UniProtKB">
        <authorList>
            <consortium name="Ensembl"/>
        </authorList>
    </citation>
    <scope>IDENTIFICATION</scope>
</reference>
<dbReference type="AlphaFoldDB" id="H2Y186"/>